<evidence type="ECO:0000313" key="6">
    <source>
        <dbReference type="Proteomes" id="UP001428817"/>
    </source>
</evidence>
<evidence type="ECO:0000256" key="1">
    <source>
        <dbReference type="ARBA" id="ARBA00023015"/>
    </source>
</evidence>
<keyword evidence="2" id="KW-0238">DNA-binding</keyword>
<dbReference type="PROSITE" id="PS51118">
    <property type="entry name" value="HTH_HXLR"/>
    <property type="match status" value="2"/>
</dbReference>
<keyword evidence="6" id="KW-1185">Reference proteome</keyword>
<dbReference type="RefSeq" id="WP_185065436.1">
    <property type="nucleotide sequence ID" value="NZ_BAABJP010000039.1"/>
</dbReference>
<dbReference type="CDD" id="cd00090">
    <property type="entry name" value="HTH_ARSR"/>
    <property type="match status" value="1"/>
</dbReference>
<accession>A0ABP9QWN6</accession>
<evidence type="ECO:0000256" key="2">
    <source>
        <dbReference type="ARBA" id="ARBA00023125"/>
    </source>
</evidence>
<reference evidence="6" key="1">
    <citation type="journal article" date="2019" name="Int. J. Syst. Evol. Microbiol.">
        <title>The Global Catalogue of Microorganisms (GCM) 10K type strain sequencing project: providing services to taxonomists for standard genome sequencing and annotation.</title>
        <authorList>
            <consortium name="The Broad Institute Genomics Platform"/>
            <consortium name="The Broad Institute Genome Sequencing Center for Infectious Disease"/>
            <person name="Wu L."/>
            <person name="Ma J."/>
        </authorList>
    </citation>
    <scope>NUCLEOTIDE SEQUENCE [LARGE SCALE GENOMIC DNA]</scope>
    <source>
        <strain evidence="6">JCM 18303</strain>
    </source>
</reference>
<dbReference type="SUPFAM" id="SSF46785">
    <property type="entry name" value="Winged helix' DNA-binding domain"/>
    <property type="match status" value="2"/>
</dbReference>
<dbReference type="PANTHER" id="PTHR33204">
    <property type="entry name" value="TRANSCRIPTIONAL REGULATOR, MARR FAMILY"/>
    <property type="match status" value="1"/>
</dbReference>
<dbReference type="InterPro" id="IPR011991">
    <property type="entry name" value="ArsR-like_HTH"/>
</dbReference>
<feature type="domain" description="HTH hxlR-type" evidence="4">
    <location>
        <begin position="169"/>
        <end position="266"/>
    </location>
</feature>
<dbReference type="Pfam" id="PF01638">
    <property type="entry name" value="HxlR"/>
    <property type="match status" value="2"/>
</dbReference>
<evidence type="ECO:0000313" key="5">
    <source>
        <dbReference type="EMBL" id="GAA5168500.1"/>
    </source>
</evidence>
<proteinExistence type="predicted"/>
<dbReference type="Proteomes" id="UP001428817">
    <property type="component" value="Unassembled WGS sequence"/>
</dbReference>
<dbReference type="Gene3D" id="1.10.10.10">
    <property type="entry name" value="Winged helix-like DNA-binding domain superfamily/Winged helix DNA-binding domain"/>
    <property type="match status" value="2"/>
</dbReference>
<feature type="domain" description="HTH hxlR-type" evidence="4">
    <location>
        <begin position="9"/>
        <end position="107"/>
    </location>
</feature>
<sequence length="310" mass="34479">MEKRRPTFEPLLHALDLFGDRWSLLILQSVFLRVRRYDDIRARLGISPTTLSARLRALVDAEVLEQAPYRTPNRTRMEYRITTRGLPLWQLLVSIWFWEKTWVPGRAAELPRLVHLDCGTAVTPELACTECATPVRPREIGAVRNQTAPLSLTSNRPSGGSLAGKGITDPLVLFHTALDIMGDRWSIALLTFAFMGVNRFSGFQRELAIGPGVLAGRLRKLVRVGVLTVGRRGDPTAYRLTAKGLALFPSLAFVLHWCQADFPPDDPSILTVRHRGPNHPFVPVLRCPRCGGLLGRDNTRIDPPTVGGNA</sequence>
<dbReference type="InterPro" id="IPR036390">
    <property type="entry name" value="WH_DNA-bd_sf"/>
</dbReference>
<name>A0ABP9QWN6_9PSEU</name>
<keyword evidence="1" id="KW-0805">Transcription regulation</keyword>
<comment type="caution">
    <text evidence="5">The sequence shown here is derived from an EMBL/GenBank/DDBJ whole genome shotgun (WGS) entry which is preliminary data.</text>
</comment>
<evidence type="ECO:0000259" key="4">
    <source>
        <dbReference type="PROSITE" id="PS51118"/>
    </source>
</evidence>
<dbReference type="InterPro" id="IPR002577">
    <property type="entry name" value="HTH_HxlR"/>
</dbReference>
<gene>
    <name evidence="5" type="ORF">GCM10023321_62670</name>
</gene>
<dbReference type="PANTHER" id="PTHR33204:SF18">
    <property type="entry name" value="TRANSCRIPTIONAL REGULATORY PROTEIN"/>
    <property type="match status" value="1"/>
</dbReference>
<evidence type="ECO:0000256" key="3">
    <source>
        <dbReference type="ARBA" id="ARBA00023163"/>
    </source>
</evidence>
<organism evidence="5 6">
    <name type="scientific">Pseudonocardia eucalypti</name>
    <dbReference type="NCBI Taxonomy" id="648755"/>
    <lineage>
        <taxon>Bacteria</taxon>
        <taxon>Bacillati</taxon>
        <taxon>Actinomycetota</taxon>
        <taxon>Actinomycetes</taxon>
        <taxon>Pseudonocardiales</taxon>
        <taxon>Pseudonocardiaceae</taxon>
        <taxon>Pseudonocardia</taxon>
    </lineage>
</organism>
<dbReference type="InterPro" id="IPR036388">
    <property type="entry name" value="WH-like_DNA-bd_sf"/>
</dbReference>
<protein>
    <submittedName>
        <fullName evidence="5">Winged helix-turn-helix transcriptional regulator</fullName>
    </submittedName>
</protein>
<keyword evidence="3" id="KW-0804">Transcription</keyword>
<dbReference type="EMBL" id="BAABJP010000039">
    <property type="protein sequence ID" value="GAA5168500.1"/>
    <property type="molecule type" value="Genomic_DNA"/>
</dbReference>